<sequence length="133" mass="14232">MKAKHASMTIVIRLHRTAGDDTASTYVLPSPEEAGISASDWSGVSVSSALQYLQRAVDPALAFSLSCRRGLCNVCAMRIDGVVTTACTTPMRDGILIEPARSALLLRDTVIELSLVRRSRVDSVAALEGERDA</sequence>
<proteinExistence type="inferred from homology"/>
<dbReference type="PANTHER" id="PTHR11921">
    <property type="entry name" value="SUCCINATE DEHYDROGENASE IRON-SULFUR PROTEIN"/>
    <property type="match status" value="1"/>
</dbReference>
<feature type="domain" description="Succinate dehydogenase/fumarate reductase N-terminal" evidence="5">
    <location>
        <begin position="42"/>
        <end position="114"/>
    </location>
</feature>
<dbReference type="AlphaFoldDB" id="A0A158IHE4"/>
<dbReference type="Proteomes" id="UP000054893">
    <property type="component" value="Unassembled WGS sequence"/>
</dbReference>
<dbReference type="InterPro" id="IPR012675">
    <property type="entry name" value="Beta-grasp_dom_sf"/>
</dbReference>
<evidence type="ECO:0000256" key="2">
    <source>
        <dbReference type="ARBA" id="ARBA00009433"/>
    </source>
</evidence>
<comment type="cofactor">
    <cofactor evidence="1">
        <name>[3Fe-4S] cluster</name>
        <dbReference type="ChEBI" id="CHEBI:21137"/>
    </cofactor>
</comment>
<evidence type="ECO:0000256" key="3">
    <source>
        <dbReference type="ARBA" id="ARBA00012792"/>
    </source>
</evidence>
<comment type="cofactor">
    <cofactor evidence="4">
        <name>[2Fe-2S] cluster</name>
        <dbReference type="ChEBI" id="CHEBI:190135"/>
    </cofactor>
</comment>
<gene>
    <name evidence="6" type="primary">frdB</name>
    <name evidence="6" type="ORF">AWB64_06170</name>
</gene>
<dbReference type="Pfam" id="PF13085">
    <property type="entry name" value="Fer2_3"/>
    <property type="match status" value="1"/>
</dbReference>
<evidence type="ECO:0000256" key="1">
    <source>
        <dbReference type="ARBA" id="ARBA00001927"/>
    </source>
</evidence>
<dbReference type="SUPFAM" id="SSF54292">
    <property type="entry name" value="2Fe-2S ferredoxin-like"/>
    <property type="match status" value="1"/>
</dbReference>
<dbReference type="InterPro" id="IPR025192">
    <property type="entry name" value="Succ_DH/fum_Rdtase_N"/>
</dbReference>
<dbReference type="GO" id="GO:0022904">
    <property type="term" value="P:respiratory electron transport chain"/>
    <property type="evidence" value="ECO:0007669"/>
    <property type="project" value="TreeGrafter"/>
</dbReference>
<evidence type="ECO:0000313" key="6">
    <source>
        <dbReference type="EMBL" id="SAL55699.1"/>
    </source>
</evidence>
<organism evidence="6 7">
    <name type="scientific">Caballeronia sordidicola</name>
    <name type="common">Burkholderia sordidicola</name>
    <dbReference type="NCBI Taxonomy" id="196367"/>
    <lineage>
        <taxon>Bacteria</taxon>
        <taxon>Pseudomonadati</taxon>
        <taxon>Pseudomonadota</taxon>
        <taxon>Betaproteobacteria</taxon>
        <taxon>Burkholderiales</taxon>
        <taxon>Burkholderiaceae</taxon>
        <taxon>Caballeronia</taxon>
    </lineage>
</organism>
<dbReference type="GO" id="GO:0051536">
    <property type="term" value="F:iron-sulfur cluster binding"/>
    <property type="evidence" value="ECO:0007669"/>
    <property type="project" value="InterPro"/>
</dbReference>
<dbReference type="PANTHER" id="PTHR11921:SF29">
    <property type="entry name" value="SUCCINATE DEHYDROGENASE [UBIQUINONE] IRON-SULFUR SUBUNIT, MITOCHONDRIAL"/>
    <property type="match status" value="1"/>
</dbReference>
<evidence type="ECO:0000313" key="7">
    <source>
        <dbReference type="Proteomes" id="UP000054893"/>
    </source>
</evidence>
<dbReference type="InterPro" id="IPR050573">
    <property type="entry name" value="SDH/FRD_Iron-Sulfur"/>
</dbReference>
<dbReference type="EC" id="1.3.5.1" evidence="3"/>
<evidence type="ECO:0000259" key="5">
    <source>
        <dbReference type="Pfam" id="PF13085"/>
    </source>
</evidence>
<dbReference type="GO" id="GO:0009055">
    <property type="term" value="F:electron transfer activity"/>
    <property type="evidence" value="ECO:0007669"/>
    <property type="project" value="InterPro"/>
</dbReference>
<dbReference type="GO" id="GO:0009060">
    <property type="term" value="P:aerobic respiration"/>
    <property type="evidence" value="ECO:0007669"/>
    <property type="project" value="TreeGrafter"/>
</dbReference>
<protein>
    <recommendedName>
        <fullName evidence="3">succinate dehydrogenase</fullName>
        <ecNumber evidence="3">1.3.5.1</ecNumber>
    </recommendedName>
</protein>
<dbReference type="GO" id="GO:0008177">
    <property type="term" value="F:succinate dehydrogenase (quinone) activity"/>
    <property type="evidence" value="ECO:0007669"/>
    <property type="project" value="UniProtKB-EC"/>
</dbReference>
<comment type="similarity">
    <text evidence="2">Belongs to the succinate dehydrogenase/fumarate reductase iron-sulfur protein family.</text>
</comment>
<accession>A0A158IHE4</accession>
<evidence type="ECO:0000256" key="4">
    <source>
        <dbReference type="ARBA" id="ARBA00034078"/>
    </source>
</evidence>
<name>A0A158IHE4_CABSO</name>
<dbReference type="Gene3D" id="3.10.20.30">
    <property type="match status" value="1"/>
</dbReference>
<dbReference type="InterPro" id="IPR036010">
    <property type="entry name" value="2Fe-2S_ferredoxin-like_sf"/>
</dbReference>
<dbReference type="EMBL" id="FCOC02000041">
    <property type="protein sequence ID" value="SAL55699.1"/>
    <property type="molecule type" value="Genomic_DNA"/>
</dbReference>
<reference evidence="6 7" key="1">
    <citation type="submission" date="2016-01" db="EMBL/GenBank/DDBJ databases">
        <authorList>
            <person name="Oliw E.H."/>
        </authorList>
    </citation>
    <scope>NUCLEOTIDE SEQUENCE [LARGE SCALE GENOMIC DNA]</scope>
    <source>
        <strain evidence="6">LMG 22029</strain>
    </source>
</reference>